<dbReference type="SUPFAM" id="SSF46689">
    <property type="entry name" value="Homeodomain-like"/>
    <property type="match status" value="1"/>
</dbReference>
<feature type="domain" description="TyrR-like helix-turn-helix" evidence="4">
    <location>
        <begin position="41"/>
        <end position="89"/>
    </location>
</feature>
<accession>A0A850QS75</accession>
<dbReference type="GO" id="GO:0003677">
    <property type="term" value="F:DNA binding"/>
    <property type="evidence" value="ECO:0007669"/>
    <property type="project" value="UniProtKB-KW"/>
</dbReference>
<dbReference type="AlphaFoldDB" id="A0A850QS75"/>
<comment type="subcellular location">
    <subcellularLocation>
        <location evidence="1">Cytoplasm</location>
    </subcellularLocation>
</comment>
<dbReference type="Proteomes" id="UP000533429">
    <property type="component" value="Unassembled WGS sequence"/>
</dbReference>
<dbReference type="NCBIfam" id="TIGR04381">
    <property type="entry name" value="HTH_TypR"/>
    <property type="match status" value="1"/>
</dbReference>
<dbReference type="EMBL" id="JABXOR010001290">
    <property type="protein sequence ID" value="NVP02517.1"/>
    <property type="molecule type" value="Genomic_DNA"/>
</dbReference>
<dbReference type="Pfam" id="PF18024">
    <property type="entry name" value="HTH_50"/>
    <property type="match status" value="1"/>
</dbReference>
<keyword evidence="3" id="KW-0010">Activator</keyword>
<organism evidence="5 6">
    <name type="scientific">Photobacterium damselae subsp. damselae</name>
    <name type="common">Listonella damsela</name>
    <dbReference type="NCBI Taxonomy" id="85581"/>
    <lineage>
        <taxon>Bacteria</taxon>
        <taxon>Pseudomonadati</taxon>
        <taxon>Pseudomonadota</taxon>
        <taxon>Gammaproteobacteria</taxon>
        <taxon>Vibrionales</taxon>
        <taxon>Vibrionaceae</taxon>
        <taxon>Photobacterium</taxon>
    </lineage>
</organism>
<evidence type="ECO:0000256" key="2">
    <source>
        <dbReference type="ARBA" id="ARBA00022490"/>
    </source>
</evidence>
<feature type="non-terminal residue" evidence="5">
    <location>
        <position position="1"/>
    </location>
</feature>
<evidence type="ECO:0000256" key="3">
    <source>
        <dbReference type="ARBA" id="ARBA00023159"/>
    </source>
</evidence>
<name>A0A850QS75_PHODD</name>
<dbReference type="InterPro" id="IPR030828">
    <property type="entry name" value="HTH_TyrR"/>
</dbReference>
<dbReference type="GO" id="GO:0005737">
    <property type="term" value="C:cytoplasm"/>
    <property type="evidence" value="ECO:0007669"/>
    <property type="project" value="UniProtKB-SubCell"/>
</dbReference>
<sequence length="93" mass="10600">QLRNILFRAMTQVESDVLQMEDIHLPENEVSSSIISDETLEGSLDEIMKRYESGILANLYKTYPSTRKLATRLGVSHTAIANKLREYDLTKAK</sequence>
<dbReference type="Gene3D" id="1.10.10.60">
    <property type="entry name" value="Homeodomain-like"/>
    <property type="match status" value="1"/>
</dbReference>
<reference evidence="5 6" key="1">
    <citation type="submission" date="2020-06" db="EMBL/GenBank/DDBJ databases">
        <title>Photobacterium damselae subsp. damselae comparative genomics.</title>
        <authorList>
            <person name="Osorio C.R."/>
        </authorList>
    </citation>
    <scope>NUCLEOTIDE SEQUENCE [LARGE SCALE GENOMIC DNA]</scope>
    <source>
        <strain evidence="5 6">TW250/03</strain>
    </source>
</reference>
<dbReference type="FunFam" id="1.10.10.60:FF:000112">
    <property type="entry name" value="TyrR family transcriptional regulator"/>
    <property type="match status" value="1"/>
</dbReference>
<evidence type="ECO:0000313" key="5">
    <source>
        <dbReference type="EMBL" id="NVP02517.1"/>
    </source>
</evidence>
<keyword evidence="2" id="KW-0963">Cytoplasm</keyword>
<evidence type="ECO:0000259" key="4">
    <source>
        <dbReference type="Pfam" id="PF18024"/>
    </source>
</evidence>
<comment type="caution">
    <text evidence="5">The sequence shown here is derived from an EMBL/GenBank/DDBJ whole genome shotgun (WGS) entry which is preliminary data.</text>
</comment>
<proteinExistence type="predicted"/>
<dbReference type="InterPro" id="IPR009057">
    <property type="entry name" value="Homeodomain-like_sf"/>
</dbReference>
<evidence type="ECO:0000313" key="6">
    <source>
        <dbReference type="Proteomes" id="UP000533429"/>
    </source>
</evidence>
<evidence type="ECO:0000256" key="1">
    <source>
        <dbReference type="ARBA" id="ARBA00004496"/>
    </source>
</evidence>
<gene>
    <name evidence="5" type="ORF">HWA77_20095</name>
</gene>
<protein>
    <submittedName>
        <fullName evidence="5">Transcriptional regulator TyrR</fullName>
    </submittedName>
</protein>